<evidence type="ECO:0000313" key="2">
    <source>
        <dbReference type="EMBL" id="MDO1451665.1"/>
    </source>
</evidence>
<dbReference type="Proteomes" id="UP001168528">
    <property type="component" value="Unassembled WGS sequence"/>
</dbReference>
<keyword evidence="3" id="KW-1185">Reference proteome</keyword>
<feature type="domain" description="Transposase DDE" evidence="1">
    <location>
        <begin position="1"/>
        <end position="62"/>
    </location>
</feature>
<accession>A0ABT8RHW0</accession>
<comment type="caution">
    <text evidence="2">The sequence shown here is derived from an EMBL/GenBank/DDBJ whole genome shotgun (WGS) entry which is preliminary data.</text>
</comment>
<dbReference type="Pfam" id="PF13751">
    <property type="entry name" value="DDE_Tnp_1_6"/>
    <property type="match status" value="1"/>
</dbReference>
<organism evidence="2 3">
    <name type="scientific">Rhodocytophaga aerolata</name>
    <dbReference type="NCBI Taxonomy" id="455078"/>
    <lineage>
        <taxon>Bacteria</taxon>
        <taxon>Pseudomonadati</taxon>
        <taxon>Bacteroidota</taxon>
        <taxon>Cytophagia</taxon>
        <taxon>Cytophagales</taxon>
        <taxon>Rhodocytophagaceae</taxon>
        <taxon>Rhodocytophaga</taxon>
    </lineage>
</organism>
<proteinExistence type="predicted"/>
<sequence length="133" mass="15518">MQERVESREGKSMKRRRMATVEPVFGSLLNYYGMKRANAKGKQAAHKMMLIAAMAYNLQKLLLFVNHPKFKIGIYTLEQANISYFVIYHVVQHPVPFSITFNMSHFIGRRLLRPMPQKQIEELSVPFAQNPNY</sequence>
<dbReference type="RefSeq" id="WP_302042462.1">
    <property type="nucleotide sequence ID" value="NZ_JAUKPO010000077.1"/>
</dbReference>
<dbReference type="InterPro" id="IPR025668">
    <property type="entry name" value="Tnp_DDE_dom"/>
</dbReference>
<gene>
    <name evidence="2" type="ORF">Q0590_35660</name>
</gene>
<protein>
    <submittedName>
        <fullName evidence="2">Transposase</fullName>
    </submittedName>
</protein>
<reference evidence="2" key="1">
    <citation type="submission" date="2023-07" db="EMBL/GenBank/DDBJ databases">
        <title>The genome sequence of Rhodocytophaga aerolata KACC 12507.</title>
        <authorList>
            <person name="Zhang X."/>
        </authorList>
    </citation>
    <scope>NUCLEOTIDE SEQUENCE</scope>
    <source>
        <strain evidence="2">KACC 12507</strain>
    </source>
</reference>
<dbReference type="EMBL" id="JAUKPO010000077">
    <property type="protein sequence ID" value="MDO1451665.1"/>
    <property type="molecule type" value="Genomic_DNA"/>
</dbReference>
<evidence type="ECO:0000313" key="3">
    <source>
        <dbReference type="Proteomes" id="UP001168528"/>
    </source>
</evidence>
<name>A0ABT8RHW0_9BACT</name>
<evidence type="ECO:0000259" key="1">
    <source>
        <dbReference type="Pfam" id="PF13751"/>
    </source>
</evidence>